<dbReference type="GO" id="GO:0006508">
    <property type="term" value="P:proteolysis"/>
    <property type="evidence" value="ECO:0007669"/>
    <property type="project" value="InterPro"/>
</dbReference>
<dbReference type="RefSeq" id="WP_066388896.1">
    <property type="nucleotide sequence ID" value="NZ_CP022572.1"/>
</dbReference>
<keyword evidence="3" id="KW-1185">Reference proteome</keyword>
<keyword evidence="1" id="KW-0479">Metal-binding</keyword>
<keyword evidence="2" id="KW-0031">Aminopeptidase</keyword>
<dbReference type="STRING" id="1193713.GCA_001636315_02075"/>
<dbReference type="OrthoDB" id="9803993at2"/>
<name>A0A3T0I4X4_9BACI</name>
<dbReference type="InterPro" id="IPR058739">
    <property type="entry name" value="NicX"/>
</dbReference>
<gene>
    <name evidence="2" type="ORF">CHR53_25875</name>
</gene>
<dbReference type="SUPFAM" id="SSF144052">
    <property type="entry name" value="Thermophilic metalloprotease-like"/>
    <property type="match status" value="1"/>
</dbReference>
<accession>A0A3T0I4X4</accession>
<dbReference type="GO" id="GO:0046872">
    <property type="term" value="F:metal ion binding"/>
    <property type="evidence" value="ECO:0007669"/>
    <property type="project" value="UniProtKB-KW"/>
</dbReference>
<dbReference type="EMBL" id="CP022572">
    <property type="protein sequence ID" value="AZU64385.1"/>
    <property type="molecule type" value="Genomic_DNA"/>
</dbReference>
<evidence type="ECO:0000313" key="2">
    <source>
        <dbReference type="EMBL" id="AZU64385.1"/>
    </source>
</evidence>
<dbReference type="Pfam" id="PF26233">
    <property type="entry name" value="NicX"/>
    <property type="match status" value="1"/>
</dbReference>
<protein>
    <submittedName>
        <fullName evidence="2">Aminopeptidase</fullName>
    </submittedName>
</protein>
<dbReference type="KEGG" id="nmk:CHR53_25875"/>
<dbReference type="PANTHER" id="PTHR34448:SF1">
    <property type="entry name" value="BLL6088 PROTEIN"/>
    <property type="match status" value="1"/>
</dbReference>
<organism evidence="2 3">
    <name type="scientific">Neobacillus mesonae</name>
    <dbReference type="NCBI Taxonomy" id="1193713"/>
    <lineage>
        <taxon>Bacteria</taxon>
        <taxon>Bacillati</taxon>
        <taxon>Bacillota</taxon>
        <taxon>Bacilli</taxon>
        <taxon>Bacillales</taxon>
        <taxon>Bacillaceae</taxon>
        <taxon>Neobacillus</taxon>
    </lineage>
</organism>
<dbReference type="Proteomes" id="UP000282892">
    <property type="component" value="Chromosome"/>
</dbReference>
<reference evidence="2 3" key="1">
    <citation type="submission" date="2017-07" db="EMBL/GenBank/DDBJ databases">
        <title>The complete genome sequence of Bacillus mesonae strain H20-5, an efficient strain improving plant abiotic stress resistance.</title>
        <authorList>
            <person name="Kim S.Y."/>
            <person name="Song H."/>
            <person name="Sang M.K."/>
            <person name="Weon H.-Y."/>
            <person name="Song J."/>
        </authorList>
    </citation>
    <scope>NUCLEOTIDE SEQUENCE [LARGE SCALE GENOMIC DNA]</scope>
    <source>
        <strain evidence="2 3">H20-5</strain>
    </source>
</reference>
<proteinExistence type="predicted"/>
<dbReference type="GO" id="GO:0004177">
    <property type="term" value="F:aminopeptidase activity"/>
    <property type="evidence" value="ECO:0007669"/>
    <property type="project" value="UniProtKB-KW"/>
</dbReference>
<dbReference type="InterPro" id="IPR052170">
    <property type="entry name" value="M29_Exopeptidase"/>
</dbReference>
<keyword evidence="2" id="KW-0645">Protease</keyword>
<dbReference type="AlphaFoldDB" id="A0A3T0I4X4"/>
<dbReference type="PANTHER" id="PTHR34448">
    <property type="entry name" value="AMINOPEPTIDASE"/>
    <property type="match status" value="1"/>
</dbReference>
<evidence type="ECO:0000256" key="1">
    <source>
        <dbReference type="ARBA" id="ARBA00022723"/>
    </source>
</evidence>
<evidence type="ECO:0000313" key="3">
    <source>
        <dbReference type="Proteomes" id="UP000282892"/>
    </source>
</evidence>
<keyword evidence="2" id="KW-0378">Hydrolase</keyword>
<sequence>MQKYIEVAKSVLQQNLYVRKDEQVLIVTDSELLDIAKIFQAAGTELGNETVLMEMATRSKSGEEPPRIVSEAMRSADVVFCITKHSLTHTKARKEAAKGGSRIATMPGLTLDMLEEGAITADYSEVERLTAKYCEILENGEQVEIRKGNDTLIFTIKGRKAIPSTGVFREKGESGNLPSGESYIAPLEDSANGTITIDGSISGIGVLNEPVTLHVENGRLAAASGEKGKQLLGLLGDGEGRTIAEFGIGTNKKARLTGNVLEDEKVFGTVHIAFGSNKSFGGQTEAGVHIDCVIKEPIVFIDGERIV</sequence>